<organism evidence="2 3">
    <name type="scientific">Polystyrenella longa</name>
    <dbReference type="NCBI Taxonomy" id="2528007"/>
    <lineage>
        <taxon>Bacteria</taxon>
        <taxon>Pseudomonadati</taxon>
        <taxon>Planctomycetota</taxon>
        <taxon>Planctomycetia</taxon>
        <taxon>Planctomycetales</taxon>
        <taxon>Planctomycetaceae</taxon>
        <taxon>Polystyrenella</taxon>
    </lineage>
</organism>
<name>A0A518CS08_9PLAN</name>
<proteinExistence type="predicted"/>
<evidence type="ECO:0000259" key="1">
    <source>
        <dbReference type="Pfam" id="PF07607"/>
    </source>
</evidence>
<dbReference type="KEGG" id="plon:Pla110_37680"/>
<gene>
    <name evidence="2" type="ORF">Pla110_37680</name>
</gene>
<protein>
    <recommendedName>
        <fullName evidence="1">DUF1570 domain-containing protein</fullName>
    </recommendedName>
</protein>
<dbReference type="Proteomes" id="UP000317178">
    <property type="component" value="Chromosome"/>
</dbReference>
<dbReference type="AlphaFoldDB" id="A0A518CS08"/>
<evidence type="ECO:0000313" key="3">
    <source>
        <dbReference type="Proteomes" id="UP000317178"/>
    </source>
</evidence>
<reference evidence="2 3" key="1">
    <citation type="submission" date="2019-02" db="EMBL/GenBank/DDBJ databases">
        <title>Deep-cultivation of Planctomycetes and their phenomic and genomic characterization uncovers novel biology.</title>
        <authorList>
            <person name="Wiegand S."/>
            <person name="Jogler M."/>
            <person name="Boedeker C."/>
            <person name="Pinto D."/>
            <person name="Vollmers J."/>
            <person name="Rivas-Marin E."/>
            <person name="Kohn T."/>
            <person name="Peeters S.H."/>
            <person name="Heuer A."/>
            <person name="Rast P."/>
            <person name="Oberbeckmann S."/>
            <person name="Bunk B."/>
            <person name="Jeske O."/>
            <person name="Meyerdierks A."/>
            <person name="Storesund J.E."/>
            <person name="Kallscheuer N."/>
            <person name="Luecker S."/>
            <person name="Lage O.M."/>
            <person name="Pohl T."/>
            <person name="Merkel B.J."/>
            <person name="Hornburger P."/>
            <person name="Mueller R.-W."/>
            <person name="Bruemmer F."/>
            <person name="Labrenz M."/>
            <person name="Spormann A.M."/>
            <person name="Op den Camp H."/>
            <person name="Overmann J."/>
            <person name="Amann R."/>
            <person name="Jetten M.S.M."/>
            <person name="Mascher T."/>
            <person name="Medema M.H."/>
            <person name="Devos D.P."/>
            <person name="Kaster A.-K."/>
            <person name="Ovreas L."/>
            <person name="Rohde M."/>
            <person name="Galperin M.Y."/>
            <person name="Jogler C."/>
        </authorList>
    </citation>
    <scope>NUCLEOTIDE SEQUENCE [LARGE SCALE GENOMIC DNA]</scope>
    <source>
        <strain evidence="2 3">Pla110</strain>
    </source>
</reference>
<feature type="domain" description="DUF1570" evidence="1">
    <location>
        <begin position="361"/>
        <end position="469"/>
    </location>
</feature>
<evidence type="ECO:0000313" key="2">
    <source>
        <dbReference type="EMBL" id="QDU82016.1"/>
    </source>
</evidence>
<dbReference type="Pfam" id="PF07607">
    <property type="entry name" value="DUF1570"/>
    <property type="match status" value="1"/>
</dbReference>
<sequence>MLLMRNRFTQPLRTVASHRITMLFILICLFSSLVAEAASPRTLEMIRAEHLELQEKATFSLQKMGEQLEVLQAPELAARMFKLAKPAKLSMNRVVSLQKEMQPELDPDLPREVYAILKIQREFSQTHANRLYVLARRASKIGYPAYAYGIIQEVLRFDPDHQVSRKIMGYERYDSQWLTPFEKRMAKNNFIEHDQFGWVKEAHVARYEAGERFYDNRWISAAREQEMRRDLSNAWTIESEHFVIKTNHSHERGVDISRKLENFHRFFYQTFHSFFTTPQQMEQLFDNSSRNLSRSLGERHQVFFFNSKDEYVAHLARKIPGMIINEAGQRVPKISITNGLYLTADQISYFYHDPNARDDSVLYHEATHQIFFESAPRRRQVAEKEHFWLMEGIACYMESFELQDDDTWTVGNILHDRFYASRVRLLEDNHYIPLQQFCGMSLYQFQGHPRLAWNYSQASGLTHFLMHYEDGLYRDALIEHLVQIYNAAGARPRPVANLSQLTQTSYEELDRQYAEYIKVQSIEEKELLKELQFNPQIKDLN</sequence>
<keyword evidence="3" id="KW-1185">Reference proteome</keyword>
<dbReference type="InterPro" id="IPR011464">
    <property type="entry name" value="DUF1570"/>
</dbReference>
<dbReference type="OrthoDB" id="228844at2"/>
<accession>A0A518CS08</accession>
<dbReference type="EMBL" id="CP036281">
    <property type="protein sequence ID" value="QDU82016.1"/>
    <property type="molecule type" value="Genomic_DNA"/>
</dbReference>